<reference evidence="1" key="2">
    <citation type="submission" date="2017-06" db="EMBL/GenBank/DDBJ databases">
        <title>WGS assembly of Brachypodium distachyon.</title>
        <authorList>
            <consortium name="The International Brachypodium Initiative"/>
            <person name="Lucas S."/>
            <person name="Harmon-Smith M."/>
            <person name="Lail K."/>
            <person name="Tice H."/>
            <person name="Grimwood J."/>
            <person name="Bruce D."/>
            <person name="Barry K."/>
            <person name="Shu S."/>
            <person name="Lindquist E."/>
            <person name="Wang M."/>
            <person name="Pitluck S."/>
            <person name="Vogel J.P."/>
            <person name="Garvin D.F."/>
            <person name="Mockler T.C."/>
            <person name="Schmutz J."/>
            <person name="Rokhsar D."/>
            <person name="Bevan M.W."/>
        </authorList>
    </citation>
    <scope>NUCLEOTIDE SEQUENCE</scope>
    <source>
        <strain evidence="1">Bd21</strain>
    </source>
</reference>
<sequence length="91" mass="10076">MQNSSPNAGKSQKIILVLLKFLFSLVFTHCNWGCLILGDISLQVIGKKSATGATYKSMELVKLLDVCDEEQRLRIIAVLTEDPVKLVKISL</sequence>
<accession>A0A2K2D0D8</accession>
<keyword evidence="3" id="KW-1185">Reference proteome</keyword>
<evidence type="ECO:0000313" key="2">
    <source>
        <dbReference type="EnsemblPlants" id="PNT67743"/>
    </source>
</evidence>
<gene>
    <name evidence="1" type="ORF">BRADI_3g31471v3</name>
</gene>
<evidence type="ECO:0000313" key="3">
    <source>
        <dbReference type="Proteomes" id="UP000008810"/>
    </source>
</evidence>
<dbReference type="EnsemblPlants" id="PNT67743">
    <property type="protein sequence ID" value="PNT67743"/>
    <property type="gene ID" value="BRADI_3g31471v3"/>
</dbReference>
<reference evidence="1 2" key="1">
    <citation type="journal article" date="2010" name="Nature">
        <title>Genome sequencing and analysis of the model grass Brachypodium distachyon.</title>
        <authorList>
            <consortium name="International Brachypodium Initiative"/>
        </authorList>
    </citation>
    <scope>NUCLEOTIDE SEQUENCE [LARGE SCALE GENOMIC DNA]</scope>
    <source>
        <strain evidence="1 2">Bd21</strain>
    </source>
</reference>
<dbReference type="EMBL" id="CM000882">
    <property type="protein sequence ID" value="PNT67743.1"/>
    <property type="molecule type" value="Genomic_DNA"/>
</dbReference>
<dbReference type="AlphaFoldDB" id="A0A2K2D0D8"/>
<name>A0A2K2D0D8_BRADI</name>
<protein>
    <submittedName>
        <fullName evidence="1 2">Uncharacterized protein</fullName>
    </submittedName>
</protein>
<dbReference type="Proteomes" id="UP000008810">
    <property type="component" value="Chromosome 3"/>
</dbReference>
<evidence type="ECO:0000313" key="1">
    <source>
        <dbReference type="EMBL" id="PNT67743.1"/>
    </source>
</evidence>
<organism evidence="1">
    <name type="scientific">Brachypodium distachyon</name>
    <name type="common">Purple false brome</name>
    <name type="synonym">Trachynia distachya</name>
    <dbReference type="NCBI Taxonomy" id="15368"/>
    <lineage>
        <taxon>Eukaryota</taxon>
        <taxon>Viridiplantae</taxon>
        <taxon>Streptophyta</taxon>
        <taxon>Embryophyta</taxon>
        <taxon>Tracheophyta</taxon>
        <taxon>Spermatophyta</taxon>
        <taxon>Magnoliopsida</taxon>
        <taxon>Liliopsida</taxon>
        <taxon>Poales</taxon>
        <taxon>Poaceae</taxon>
        <taxon>BOP clade</taxon>
        <taxon>Pooideae</taxon>
        <taxon>Stipodae</taxon>
        <taxon>Brachypodieae</taxon>
        <taxon>Brachypodium</taxon>
    </lineage>
</organism>
<dbReference type="InParanoid" id="A0A2K2D0D8"/>
<reference evidence="2" key="3">
    <citation type="submission" date="2018-08" db="UniProtKB">
        <authorList>
            <consortium name="EnsemblPlants"/>
        </authorList>
    </citation>
    <scope>IDENTIFICATION</scope>
    <source>
        <strain evidence="2">cv. Bd21</strain>
    </source>
</reference>
<dbReference type="Gramene" id="PNT67743">
    <property type="protein sequence ID" value="PNT67743"/>
    <property type="gene ID" value="BRADI_3g31471v3"/>
</dbReference>
<proteinExistence type="predicted"/>